<dbReference type="AlphaFoldDB" id="F2UA53"/>
<dbReference type="InParanoid" id="F2UA53"/>
<keyword evidence="1" id="KW-0472">Membrane</keyword>
<accession>F2UA53</accession>
<keyword evidence="1" id="KW-1133">Transmembrane helix</keyword>
<reference evidence="2" key="1">
    <citation type="submission" date="2009-08" db="EMBL/GenBank/DDBJ databases">
        <title>Annotation of Salpingoeca rosetta.</title>
        <authorList>
            <consortium name="The Broad Institute Genome Sequencing Platform"/>
            <person name="Russ C."/>
            <person name="Cuomo C."/>
            <person name="Burger G."/>
            <person name="Gray M.W."/>
            <person name="Holland P.W.H."/>
            <person name="King N."/>
            <person name="Lang F.B.F."/>
            <person name="Roger A.J."/>
            <person name="Ruiz-Trillo I."/>
            <person name="Young S.K."/>
            <person name="Zeng Q."/>
            <person name="Gargeya S."/>
            <person name="Alvarado L."/>
            <person name="Berlin A."/>
            <person name="Chapman S.B."/>
            <person name="Chen Z."/>
            <person name="Freedman E."/>
            <person name="Gellesch M."/>
            <person name="Goldberg J."/>
            <person name="Griggs A."/>
            <person name="Gujja S."/>
            <person name="Heilman E."/>
            <person name="Heiman D."/>
            <person name="Howarth C."/>
            <person name="Mehta T."/>
            <person name="Neiman D."/>
            <person name="Pearson M."/>
            <person name="Roberts A."/>
            <person name="Saif S."/>
            <person name="Shea T."/>
            <person name="Shenoy N."/>
            <person name="Sisk P."/>
            <person name="Stolte C."/>
            <person name="Sykes S."/>
            <person name="White J."/>
            <person name="Yandava C."/>
            <person name="Haas B."/>
            <person name="Nusbaum C."/>
            <person name="Birren B."/>
        </authorList>
    </citation>
    <scope>NUCLEOTIDE SEQUENCE [LARGE SCALE GENOMIC DNA]</scope>
    <source>
        <strain evidence="2">ATCC 50818</strain>
    </source>
</reference>
<evidence type="ECO:0000313" key="3">
    <source>
        <dbReference type="Proteomes" id="UP000007799"/>
    </source>
</evidence>
<evidence type="ECO:0000313" key="2">
    <source>
        <dbReference type="EMBL" id="EGD73628.1"/>
    </source>
</evidence>
<keyword evidence="1" id="KW-0812">Transmembrane</keyword>
<dbReference type="KEGG" id="sre:PTSG_05335"/>
<sequence>MHTQVSVTVGFGGVSDPAVIAGSPGADFDVPDDRYELRFQVVDAAAAYPLALSALDAARVPTVSVTVRNNLVEAIIVNASRVRALASQPQLVPGSIDGPVSRDAQLTAEDAAEAVHRLVAAGLLDGEVLGRRVIATSVAAAPGTVSTMVAPVSTSTSASAPIFTASQPAGNPHTSVAAWPVAVGVAVAAILVVTLLVLVVRMRRNRIQLKSTSSARGQQQSDMPLYENPLFTPSTGDGAAAAVPVVRAQHAWDDTTYDTQAASQRGGTPRLRARCDGLQSGYCETNFNANADAAYDVVRQPTSFALHRWGDEEYDI</sequence>
<feature type="transmembrane region" description="Helical" evidence="1">
    <location>
        <begin position="177"/>
        <end position="200"/>
    </location>
</feature>
<keyword evidence="3" id="KW-1185">Reference proteome</keyword>
<organism evidence="3">
    <name type="scientific">Salpingoeca rosetta (strain ATCC 50818 / BSB-021)</name>
    <dbReference type="NCBI Taxonomy" id="946362"/>
    <lineage>
        <taxon>Eukaryota</taxon>
        <taxon>Choanoflagellata</taxon>
        <taxon>Craspedida</taxon>
        <taxon>Salpingoecidae</taxon>
        <taxon>Salpingoeca</taxon>
    </lineage>
</organism>
<evidence type="ECO:0000256" key="1">
    <source>
        <dbReference type="SAM" id="Phobius"/>
    </source>
</evidence>
<dbReference type="GeneID" id="16074487"/>
<dbReference type="Proteomes" id="UP000007799">
    <property type="component" value="Unassembled WGS sequence"/>
</dbReference>
<dbReference type="EMBL" id="GL832966">
    <property type="protein sequence ID" value="EGD73628.1"/>
    <property type="molecule type" value="Genomic_DNA"/>
</dbReference>
<dbReference type="RefSeq" id="XP_004993909.1">
    <property type="nucleotide sequence ID" value="XM_004993852.1"/>
</dbReference>
<name>F2UA53_SALR5</name>
<protein>
    <submittedName>
        <fullName evidence="2">Uncharacterized protein</fullName>
    </submittedName>
</protein>
<gene>
    <name evidence="2" type="ORF">PTSG_05335</name>
</gene>
<proteinExistence type="predicted"/>